<keyword evidence="1" id="KW-0175">Coiled coil</keyword>
<proteinExistence type="predicted"/>
<dbReference type="InterPro" id="IPR005498">
    <property type="entry name" value="T4SS_VirB10/TraB/TrbI"/>
</dbReference>
<organism evidence="4 5">
    <name type="scientific">Vibrio vulnificus (strain CMCP6)</name>
    <dbReference type="NCBI Taxonomy" id="216895"/>
    <lineage>
        <taxon>Bacteria</taxon>
        <taxon>Pseudomonadati</taxon>
        <taxon>Pseudomonadota</taxon>
        <taxon>Gammaproteobacteria</taxon>
        <taxon>Vibrionales</taxon>
        <taxon>Vibrionaceae</taxon>
        <taxon>Vibrio</taxon>
    </lineage>
</organism>
<protein>
    <submittedName>
        <fullName evidence="4">IncF plasmid conjugative transfer pilus assembly protein TraB</fullName>
    </submittedName>
</protein>
<dbReference type="Proteomes" id="UP000002275">
    <property type="component" value="Chromosome II"/>
</dbReference>
<reference evidence="4 5" key="3">
    <citation type="journal article" date="2011" name="Mol. Syst. Biol.">
        <title>Integrative genome-scale metabolic analysis of Vibrio vulnificus for drug targeting and discovery.</title>
        <authorList>
            <person name="Kim H.U."/>
            <person name="Kim S.Y."/>
            <person name="Jeong H."/>
            <person name="Kim T.Y."/>
            <person name="Kim J.J."/>
            <person name="Choy H.E."/>
            <person name="Yi K.Y."/>
            <person name="Rhee J.H."/>
            <person name="Lee S.Y."/>
        </authorList>
    </citation>
    <scope>NUCLEOTIDE SEQUENCE [LARGE SCALE GENOMIC DNA]</scope>
    <source>
        <strain evidence="4 5">CMCP6</strain>
    </source>
</reference>
<accession>A0A3Q0KYI7</accession>
<feature type="transmembrane region" description="Helical" evidence="3">
    <location>
        <begin position="33"/>
        <end position="52"/>
    </location>
</feature>
<evidence type="ECO:0000313" key="5">
    <source>
        <dbReference type="Proteomes" id="UP000002275"/>
    </source>
</evidence>
<dbReference type="CDD" id="cd16430">
    <property type="entry name" value="TraB"/>
    <property type="match status" value="1"/>
</dbReference>
<dbReference type="EMBL" id="AE016796">
    <property type="protein sequence ID" value="AAO07578.1"/>
    <property type="molecule type" value="Genomic_DNA"/>
</dbReference>
<dbReference type="KEGG" id="vvu:VV2_0635"/>
<evidence type="ECO:0000313" key="4">
    <source>
        <dbReference type="EMBL" id="AAO07578.1"/>
    </source>
</evidence>
<feature type="coiled-coil region" evidence="1">
    <location>
        <begin position="87"/>
        <end position="162"/>
    </location>
</feature>
<keyword evidence="3" id="KW-0812">Transmembrane</keyword>
<reference evidence="4 5" key="2">
    <citation type="journal article" date="2003" name="Infect. Immun.">
        <title>Characterization and pathogenic significance of Vibrio vulnificus antigens preferentially expressed in septicemic patients.</title>
        <authorList>
            <person name="Kim Y.R."/>
            <person name="Lee S.E."/>
            <person name="Kim C.M."/>
            <person name="Kim S.Y."/>
            <person name="Shin E.K."/>
            <person name="Shin D.H."/>
            <person name="Chung S.S."/>
            <person name="Choy H.E."/>
            <person name="Progulske-Fox A."/>
            <person name="Hillman J.D."/>
            <person name="Handfield M."/>
            <person name="Rhee J.H."/>
        </authorList>
    </citation>
    <scope>NUCLEOTIDE SEQUENCE [LARGE SCALE GENOMIC DNA]</scope>
    <source>
        <strain evidence="4 5">CMCP6</strain>
    </source>
</reference>
<evidence type="ECO:0000256" key="3">
    <source>
        <dbReference type="SAM" id="Phobius"/>
    </source>
</evidence>
<evidence type="ECO:0000256" key="2">
    <source>
        <dbReference type="SAM" id="MobiDB-lite"/>
    </source>
</evidence>
<dbReference type="RefSeq" id="WP_011081576.1">
    <property type="nucleotide sequence ID" value="NC_004460.2"/>
</dbReference>
<gene>
    <name evidence="4" type="ordered locus">VV2_0635</name>
</gene>
<name>A0A3Q0KYI7_VIBVU</name>
<keyword evidence="3" id="KW-0472">Membrane</keyword>
<feature type="region of interest" description="Disordered" evidence="2">
    <location>
        <begin position="169"/>
        <end position="190"/>
    </location>
</feature>
<evidence type="ECO:0000256" key="1">
    <source>
        <dbReference type="SAM" id="Coils"/>
    </source>
</evidence>
<sequence length="493" mass="54306">MLDNWRKRLFSDTDGDFEQGGEINQRTASRNNTVTIIAVSALLLAALALYKYTRPPPPTQKESHQEPVEFGAIIEQDFVETDNQSALSLQQKTLSALEKQIADLTKSMRTHKEETERKIEQAKEKTARLVEEQVREEFRNKEAQLQSRIDELEHNTSELVNTEPYSTIHTQRPMNSSETFGQHKLPPRPIASSNNNPDMAQMQYQPSEQIPFNRNEFDSFNFFWESDETTYHRTTENYVPTGTFVTAVVTGGADTNAGVLGQGDTTPVVFQTIHEGILPNGEKSKLSNCTITGSSYGEISSSRGIIRTNRLSCIQDEGHILDVAIKGTAFNFGRNGIRGTTILKNGEIVQMAGIAGILNGIGETGQALSQTTSTSAFGTTSSINSQDAALNLLGNATSSVGEKLSDYYIGLAELYHPIVEINPGAVVNIVFLEGFPLDPLMAEEYERQQLAEQSMSSQSNQILDVITNAPLNPLAKELSTQGIEVPPTPFGRK</sequence>
<keyword evidence="3" id="KW-1133">Transmembrane helix</keyword>
<reference evidence="5" key="1">
    <citation type="submission" date="2002-12" db="EMBL/GenBank/DDBJ databases">
        <title>Complete genome sequence of Vibrio vulnificus CMCP6.</title>
        <authorList>
            <person name="Rhee J.H."/>
            <person name="Kim S.Y."/>
            <person name="Chung S.S."/>
            <person name="Kim J.J."/>
            <person name="Moon Y.H."/>
            <person name="Jeong H."/>
            <person name="Choy H.E."/>
        </authorList>
    </citation>
    <scope>NUCLEOTIDE SEQUENCE [LARGE SCALE GENOMIC DNA]</scope>
    <source>
        <strain evidence="5">CMCP6</strain>
    </source>
</reference>
<dbReference type="AlphaFoldDB" id="A0A3Q0KYI7"/>
<feature type="compositionally biased region" description="Polar residues" evidence="2">
    <location>
        <begin position="169"/>
        <end position="180"/>
    </location>
</feature>
<dbReference type="Pfam" id="PF03743">
    <property type="entry name" value="TrbI"/>
    <property type="match status" value="1"/>
</dbReference>